<gene>
    <name evidence="1" type="primary">RvY_10066-1</name>
    <name evidence="1" type="synonym">RvY_10066.1</name>
    <name evidence="1" type="ORF">RvY_10066</name>
</gene>
<organism evidence="1 2">
    <name type="scientific">Ramazzottius varieornatus</name>
    <name type="common">Water bear</name>
    <name type="synonym">Tardigrade</name>
    <dbReference type="NCBI Taxonomy" id="947166"/>
    <lineage>
        <taxon>Eukaryota</taxon>
        <taxon>Metazoa</taxon>
        <taxon>Ecdysozoa</taxon>
        <taxon>Tardigrada</taxon>
        <taxon>Eutardigrada</taxon>
        <taxon>Parachela</taxon>
        <taxon>Hypsibioidea</taxon>
        <taxon>Ramazzottiidae</taxon>
        <taxon>Ramazzottius</taxon>
    </lineage>
</organism>
<accession>A0A1D1VBJ5</accession>
<dbReference type="AlphaFoldDB" id="A0A1D1VBJ5"/>
<evidence type="ECO:0000313" key="1">
    <source>
        <dbReference type="EMBL" id="GAU99004.1"/>
    </source>
</evidence>
<proteinExistence type="predicted"/>
<dbReference type="Proteomes" id="UP000186922">
    <property type="component" value="Unassembled WGS sequence"/>
</dbReference>
<protein>
    <submittedName>
        <fullName evidence="1">Uncharacterized protein</fullName>
    </submittedName>
</protein>
<keyword evidence="2" id="KW-1185">Reference proteome</keyword>
<evidence type="ECO:0000313" key="2">
    <source>
        <dbReference type="Proteomes" id="UP000186922"/>
    </source>
</evidence>
<reference evidence="1 2" key="1">
    <citation type="journal article" date="2016" name="Nat. Commun.">
        <title>Extremotolerant tardigrade genome and improved radiotolerance of human cultured cells by tardigrade-unique protein.</title>
        <authorList>
            <person name="Hashimoto T."/>
            <person name="Horikawa D.D."/>
            <person name="Saito Y."/>
            <person name="Kuwahara H."/>
            <person name="Kozuka-Hata H."/>
            <person name="Shin-I T."/>
            <person name="Minakuchi Y."/>
            <person name="Ohishi K."/>
            <person name="Motoyama A."/>
            <person name="Aizu T."/>
            <person name="Enomoto A."/>
            <person name="Kondo K."/>
            <person name="Tanaka S."/>
            <person name="Hara Y."/>
            <person name="Koshikawa S."/>
            <person name="Sagara H."/>
            <person name="Miura T."/>
            <person name="Yokobori S."/>
            <person name="Miyagawa K."/>
            <person name="Suzuki Y."/>
            <person name="Kubo T."/>
            <person name="Oyama M."/>
            <person name="Kohara Y."/>
            <person name="Fujiyama A."/>
            <person name="Arakawa K."/>
            <person name="Katayama T."/>
            <person name="Toyoda A."/>
            <person name="Kunieda T."/>
        </authorList>
    </citation>
    <scope>NUCLEOTIDE SEQUENCE [LARGE SCALE GENOMIC DNA]</scope>
    <source>
        <strain evidence="1 2">YOKOZUNA-1</strain>
    </source>
</reference>
<dbReference type="EMBL" id="BDGG01000005">
    <property type="protein sequence ID" value="GAU99004.1"/>
    <property type="molecule type" value="Genomic_DNA"/>
</dbReference>
<comment type="caution">
    <text evidence="1">The sequence shown here is derived from an EMBL/GenBank/DDBJ whole genome shotgun (WGS) entry which is preliminary data.</text>
</comment>
<name>A0A1D1VBJ5_RAMVA</name>
<sequence length="57" mass="6296">MLALLTGTTAAAALPRLGRYGRGPSRLFVGREMLRDMLGLNSVVERSRCNPGYFKRV</sequence>